<evidence type="ECO:0000256" key="1">
    <source>
        <dbReference type="SAM" id="MobiDB-lite"/>
    </source>
</evidence>
<dbReference type="EMBL" id="CAJNAP010000052">
    <property type="protein sequence ID" value="CAE6516479.1"/>
    <property type="molecule type" value="Genomic_DNA"/>
</dbReference>
<evidence type="ECO:0000313" key="2">
    <source>
        <dbReference type="EMBL" id="CAE6516479.1"/>
    </source>
</evidence>
<name>A0A8H9DB82_9PROT</name>
<dbReference type="Proteomes" id="UP000601736">
    <property type="component" value="Unassembled WGS sequence"/>
</dbReference>
<reference evidence="2" key="1">
    <citation type="submission" date="2021-02" db="EMBL/GenBank/DDBJ databases">
        <authorList>
            <person name="Han P."/>
        </authorList>
    </citation>
    <scope>NUCLEOTIDE SEQUENCE</scope>
    <source>
        <strain evidence="2">Nitrosomonas nitrosa 18-3D</strain>
    </source>
</reference>
<protein>
    <submittedName>
        <fullName evidence="2">Uncharacterized protein</fullName>
    </submittedName>
</protein>
<accession>A0A8H9DB82</accession>
<evidence type="ECO:0000313" key="3">
    <source>
        <dbReference type="Proteomes" id="UP000601736"/>
    </source>
</evidence>
<sequence length="21" mass="2486">MNDLREIYEPIPKATPNEILE</sequence>
<organism evidence="2 3">
    <name type="scientific">Nitrosomonas nitrosa</name>
    <dbReference type="NCBI Taxonomy" id="52442"/>
    <lineage>
        <taxon>Bacteria</taxon>
        <taxon>Pseudomonadati</taxon>
        <taxon>Pseudomonadota</taxon>
        <taxon>Betaproteobacteria</taxon>
        <taxon>Nitrosomonadales</taxon>
        <taxon>Nitrosomonadaceae</taxon>
        <taxon>Nitrosomonas</taxon>
    </lineage>
</organism>
<proteinExistence type="predicted"/>
<dbReference type="AlphaFoldDB" id="A0A8H9DB82"/>
<comment type="caution">
    <text evidence="2">The sequence shown here is derived from an EMBL/GenBank/DDBJ whole genome shotgun (WGS) entry which is preliminary data.</text>
</comment>
<gene>
    <name evidence="2" type="ORF">NMYAN_60091</name>
</gene>
<feature type="region of interest" description="Disordered" evidence="1">
    <location>
        <begin position="1"/>
        <end position="21"/>
    </location>
</feature>